<accession>A0ACB0XRS6</accession>
<keyword evidence="2" id="KW-1185">Reference proteome</keyword>
<sequence length="51" mass="6006">MTTGLFHCSCTSLFLLHIWSSIFNMTQENYGKSLYLNRKKKDSKGEMVRLF</sequence>
<proteinExistence type="predicted"/>
<evidence type="ECO:0000313" key="1">
    <source>
        <dbReference type="EMBL" id="CAK5014537.1"/>
    </source>
</evidence>
<organism evidence="1 2">
    <name type="scientific">Meloidogyne enterolobii</name>
    <name type="common">Root-knot nematode worm</name>
    <name type="synonym">Meloidogyne mayaguensis</name>
    <dbReference type="NCBI Taxonomy" id="390850"/>
    <lineage>
        <taxon>Eukaryota</taxon>
        <taxon>Metazoa</taxon>
        <taxon>Ecdysozoa</taxon>
        <taxon>Nematoda</taxon>
        <taxon>Chromadorea</taxon>
        <taxon>Rhabditida</taxon>
        <taxon>Tylenchina</taxon>
        <taxon>Tylenchomorpha</taxon>
        <taxon>Tylenchoidea</taxon>
        <taxon>Meloidogynidae</taxon>
        <taxon>Meloidogyninae</taxon>
        <taxon>Meloidogyne</taxon>
    </lineage>
</organism>
<protein>
    <submittedName>
        <fullName evidence="1">Uncharacterized protein</fullName>
    </submittedName>
</protein>
<dbReference type="Proteomes" id="UP001497535">
    <property type="component" value="Unassembled WGS sequence"/>
</dbReference>
<gene>
    <name evidence="1" type="ORF">MENTE1834_LOCUS2740</name>
</gene>
<evidence type="ECO:0000313" key="2">
    <source>
        <dbReference type="Proteomes" id="UP001497535"/>
    </source>
</evidence>
<dbReference type="EMBL" id="CAVMJV010000002">
    <property type="protein sequence ID" value="CAK5014537.1"/>
    <property type="molecule type" value="Genomic_DNA"/>
</dbReference>
<comment type="caution">
    <text evidence="1">The sequence shown here is derived from an EMBL/GenBank/DDBJ whole genome shotgun (WGS) entry which is preliminary data.</text>
</comment>
<reference evidence="1" key="1">
    <citation type="submission" date="2023-11" db="EMBL/GenBank/DDBJ databases">
        <authorList>
            <person name="Poullet M."/>
        </authorList>
    </citation>
    <scope>NUCLEOTIDE SEQUENCE</scope>
    <source>
        <strain evidence="1">E1834</strain>
    </source>
</reference>
<name>A0ACB0XRS6_MELEN</name>